<dbReference type="GO" id="GO:0071973">
    <property type="term" value="P:bacterial-type flagellum-dependent cell motility"/>
    <property type="evidence" value="ECO:0007669"/>
    <property type="project" value="TreeGrafter"/>
</dbReference>
<dbReference type="OrthoDB" id="1524959at2"/>
<keyword evidence="4 6" id="KW-1005">Bacterial flagellum biogenesis</keyword>
<comment type="subcellular location">
    <subcellularLocation>
        <location evidence="1 6">Cytoplasm</location>
        <location evidence="1 6">Cytosol</location>
    </subcellularLocation>
</comment>
<evidence type="ECO:0000313" key="7">
    <source>
        <dbReference type="EMBL" id="RJG24834.1"/>
    </source>
</evidence>
<keyword evidence="3 6" id="KW-0963">Cytoplasm</keyword>
<dbReference type="SUPFAM" id="SSF101116">
    <property type="entry name" value="Flagellar export chaperone FliS"/>
    <property type="match status" value="1"/>
</dbReference>
<protein>
    <recommendedName>
        <fullName evidence="6">Flagellar secretion chaperone FliS</fullName>
    </recommendedName>
</protein>
<evidence type="ECO:0000313" key="8">
    <source>
        <dbReference type="Proteomes" id="UP000266177"/>
    </source>
</evidence>
<dbReference type="AlphaFoldDB" id="A0A3A3GP97"/>
<dbReference type="PIRSF" id="PIRSF039090">
    <property type="entry name" value="Flis"/>
    <property type="match status" value="1"/>
</dbReference>
<organism evidence="7 8">
    <name type="scientific">Paenibacillus thiaminolyticus</name>
    <name type="common">Bacillus thiaminolyticus</name>
    <dbReference type="NCBI Taxonomy" id="49283"/>
    <lineage>
        <taxon>Bacteria</taxon>
        <taxon>Bacillati</taxon>
        <taxon>Bacillota</taxon>
        <taxon>Bacilli</taxon>
        <taxon>Bacillales</taxon>
        <taxon>Paenibacillaceae</taxon>
        <taxon>Paenibacillus</taxon>
    </lineage>
</organism>
<dbReference type="CDD" id="cd16098">
    <property type="entry name" value="FliS"/>
    <property type="match status" value="1"/>
</dbReference>
<evidence type="ECO:0000256" key="4">
    <source>
        <dbReference type="ARBA" id="ARBA00022795"/>
    </source>
</evidence>
<sequence length="134" mass="15045">MYTNAAAGYQAYQKNKYETASPHKLILMLYNGALKYIKQAESELSEGHHSTAHRNILKVQDIIYELIACLNEREGGEIAKNLKTLYLYVIDQLVQANIQKSVGPLDEARTVIQSIKEAWEAIGKEVVTGQSYGQ</sequence>
<dbReference type="InterPro" id="IPR003713">
    <property type="entry name" value="FliS"/>
</dbReference>
<keyword evidence="5" id="KW-0143">Chaperone</keyword>
<dbReference type="GO" id="GO:0044780">
    <property type="term" value="P:bacterial-type flagellum assembly"/>
    <property type="evidence" value="ECO:0007669"/>
    <property type="project" value="InterPro"/>
</dbReference>
<dbReference type="NCBIfam" id="TIGR00208">
    <property type="entry name" value="fliS"/>
    <property type="match status" value="1"/>
</dbReference>
<dbReference type="PANTHER" id="PTHR34773:SF1">
    <property type="entry name" value="FLAGELLAR SECRETION CHAPERONE FLIS"/>
    <property type="match status" value="1"/>
</dbReference>
<reference evidence="7 8" key="1">
    <citation type="submission" date="2018-09" db="EMBL/GenBank/DDBJ databases">
        <title>Paenibacillus SK2017-BO5.</title>
        <authorList>
            <person name="Piskunova J.V."/>
            <person name="Dubiley S.A."/>
            <person name="Severinov K.V."/>
        </authorList>
    </citation>
    <scope>NUCLEOTIDE SEQUENCE [LARGE SCALE GENOMIC DNA]</scope>
    <source>
        <strain evidence="7 8">BO5</strain>
    </source>
</reference>
<keyword evidence="7" id="KW-0282">Flagellum</keyword>
<keyword evidence="7" id="KW-0969">Cilium</keyword>
<dbReference type="InterPro" id="IPR036584">
    <property type="entry name" value="FliS_sf"/>
</dbReference>
<evidence type="ECO:0000256" key="1">
    <source>
        <dbReference type="ARBA" id="ARBA00004514"/>
    </source>
</evidence>
<keyword evidence="7" id="KW-0966">Cell projection</keyword>
<dbReference type="EMBL" id="QYZD01000005">
    <property type="protein sequence ID" value="RJG24834.1"/>
    <property type="molecule type" value="Genomic_DNA"/>
</dbReference>
<name>A0A3A3GP97_PANTH</name>
<dbReference type="Proteomes" id="UP000266177">
    <property type="component" value="Unassembled WGS sequence"/>
</dbReference>
<dbReference type="GO" id="GO:0005829">
    <property type="term" value="C:cytosol"/>
    <property type="evidence" value="ECO:0007669"/>
    <property type="project" value="UniProtKB-SubCell"/>
</dbReference>
<dbReference type="Gene3D" id="1.20.120.340">
    <property type="entry name" value="Flagellar protein FliS"/>
    <property type="match status" value="1"/>
</dbReference>
<comment type="similarity">
    <text evidence="2 6">Belongs to the FliS family.</text>
</comment>
<accession>A0A3A3GP97</accession>
<evidence type="ECO:0000256" key="3">
    <source>
        <dbReference type="ARBA" id="ARBA00022490"/>
    </source>
</evidence>
<comment type="caution">
    <text evidence="7">The sequence shown here is derived from an EMBL/GenBank/DDBJ whole genome shotgun (WGS) entry which is preliminary data.</text>
</comment>
<evidence type="ECO:0000256" key="5">
    <source>
        <dbReference type="ARBA" id="ARBA00023186"/>
    </source>
</evidence>
<dbReference type="PANTHER" id="PTHR34773">
    <property type="entry name" value="FLAGELLAR SECRETION CHAPERONE FLIS"/>
    <property type="match status" value="1"/>
</dbReference>
<dbReference type="Pfam" id="PF02561">
    <property type="entry name" value="FliS"/>
    <property type="match status" value="1"/>
</dbReference>
<proteinExistence type="inferred from homology"/>
<evidence type="ECO:0000256" key="6">
    <source>
        <dbReference type="PIRNR" id="PIRNR039090"/>
    </source>
</evidence>
<gene>
    <name evidence="7" type="primary">fliS</name>
    <name evidence="7" type="ORF">DQX05_08300</name>
</gene>
<evidence type="ECO:0000256" key="2">
    <source>
        <dbReference type="ARBA" id="ARBA00008787"/>
    </source>
</evidence>
<dbReference type="RefSeq" id="WP_119792577.1">
    <property type="nucleotide sequence ID" value="NZ_QYZD01000005.1"/>
</dbReference>